<reference evidence="2 3" key="1">
    <citation type="journal article" date="2011" name="J. Bacteriol.">
        <title>Complete genome sequence of Amycolicicoccus subflavus DQS3-9A1T, an actinomycete isolated from crude oil-polluted soil.</title>
        <authorList>
            <person name="Cai M."/>
            <person name="Chen W.M."/>
            <person name="Nie Y."/>
            <person name="Chi C.Q."/>
            <person name="Wang Y.N."/>
            <person name="Tang Y.Q."/>
            <person name="Li G.Y."/>
            <person name="Wu X.L."/>
        </authorList>
    </citation>
    <scope>NUCLEOTIDE SEQUENCE [LARGE SCALE GENOMIC DNA]</scope>
    <source>
        <strain evidence="3">DSM 45089 / DQS3-9A1</strain>
    </source>
</reference>
<proteinExistence type="predicted"/>
<dbReference type="EMBL" id="CP002786">
    <property type="protein sequence ID" value="AEF40786.1"/>
    <property type="molecule type" value="Genomic_DNA"/>
</dbReference>
<name>F6ERX1_HOYSD</name>
<accession>F6ERX1</accession>
<evidence type="ECO:0000313" key="2">
    <source>
        <dbReference type="EMBL" id="AEF40786.1"/>
    </source>
</evidence>
<sequence>MLILLILGIFILPVSAFFLDGPGTENWIIPIQFVVMGAAGALVAFWLPLAHDGASPGKRILVGASTGIGLAFVGLAVFWFLLNGIGGA</sequence>
<dbReference type="HOGENOM" id="CLU_2462338_0_0_11"/>
<feature type="transmembrane region" description="Helical" evidence="1">
    <location>
        <begin position="60"/>
        <end position="82"/>
    </location>
</feature>
<dbReference type="KEGG" id="asd:AS9A_2339"/>
<gene>
    <name evidence="2" type="ordered locus">AS9A_2339</name>
</gene>
<organism evidence="2 3">
    <name type="scientific">Hoyosella subflava (strain DSM 45089 / JCM 17490 / NBRC 109087 / DQS3-9A1)</name>
    <name type="common">Amycolicicoccus subflavus</name>
    <dbReference type="NCBI Taxonomy" id="443218"/>
    <lineage>
        <taxon>Bacteria</taxon>
        <taxon>Bacillati</taxon>
        <taxon>Actinomycetota</taxon>
        <taxon>Actinomycetes</taxon>
        <taxon>Mycobacteriales</taxon>
        <taxon>Hoyosellaceae</taxon>
        <taxon>Hoyosella</taxon>
    </lineage>
</organism>
<protein>
    <submittedName>
        <fullName evidence="2">Uncharacterized protein</fullName>
    </submittedName>
</protein>
<keyword evidence="3" id="KW-1185">Reference proteome</keyword>
<dbReference type="eggNOG" id="ENOG502ZPEM">
    <property type="taxonomic scope" value="Bacteria"/>
</dbReference>
<keyword evidence="1" id="KW-0472">Membrane</keyword>
<keyword evidence="1" id="KW-0812">Transmembrane</keyword>
<dbReference type="STRING" id="443218.AS9A_2339"/>
<evidence type="ECO:0000313" key="3">
    <source>
        <dbReference type="Proteomes" id="UP000009235"/>
    </source>
</evidence>
<feature type="transmembrane region" description="Helical" evidence="1">
    <location>
        <begin position="26"/>
        <end position="48"/>
    </location>
</feature>
<evidence type="ECO:0000256" key="1">
    <source>
        <dbReference type="SAM" id="Phobius"/>
    </source>
</evidence>
<keyword evidence="1" id="KW-1133">Transmembrane helix</keyword>
<dbReference type="AlphaFoldDB" id="F6ERX1"/>
<dbReference type="Proteomes" id="UP000009235">
    <property type="component" value="Chromosome"/>
</dbReference>